<dbReference type="OrthoDB" id="6140287at2759"/>
<dbReference type="Proteomes" id="UP000691718">
    <property type="component" value="Unassembled WGS sequence"/>
</dbReference>
<evidence type="ECO:0000313" key="1">
    <source>
        <dbReference type="EMBL" id="CAG4968563.1"/>
    </source>
</evidence>
<dbReference type="AlphaFoldDB" id="A0A8S3WMA1"/>
<reference evidence="1" key="1">
    <citation type="submission" date="2021-04" db="EMBL/GenBank/DDBJ databases">
        <authorList>
            <person name="Tunstrom K."/>
        </authorList>
    </citation>
    <scope>NUCLEOTIDE SEQUENCE</scope>
</reference>
<organism evidence="1 2">
    <name type="scientific">Parnassius apollo</name>
    <name type="common">Apollo butterfly</name>
    <name type="synonym">Papilio apollo</name>
    <dbReference type="NCBI Taxonomy" id="110799"/>
    <lineage>
        <taxon>Eukaryota</taxon>
        <taxon>Metazoa</taxon>
        <taxon>Ecdysozoa</taxon>
        <taxon>Arthropoda</taxon>
        <taxon>Hexapoda</taxon>
        <taxon>Insecta</taxon>
        <taxon>Pterygota</taxon>
        <taxon>Neoptera</taxon>
        <taxon>Endopterygota</taxon>
        <taxon>Lepidoptera</taxon>
        <taxon>Glossata</taxon>
        <taxon>Ditrysia</taxon>
        <taxon>Papilionoidea</taxon>
        <taxon>Papilionidae</taxon>
        <taxon>Parnassiinae</taxon>
        <taxon>Parnassini</taxon>
        <taxon>Parnassius</taxon>
        <taxon>Parnassius</taxon>
    </lineage>
</organism>
<keyword evidence="2" id="KW-1185">Reference proteome</keyword>
<name>A0A8S3WMA1_PARAO</name>
<accession>A0A8S3WMA1</accession>
<protein>
    <submittedName>
        <fullName evidence="1">(apollo) hypothetical protein</fullName>
    </submittedName>
</protein>
<evidence type="ECO:0000313" key="2">
    <source>
        <dbReference type="Proteomes" id="UP000691718"/>
    </source>
</evidence>
<proteinExistence type="predicted"/>
<dbReference type="EMBL" id="CAJQZP010000552">
    <property type="protein sequence ID" value="CAG4968563.1"/>
    <property type="molecule type" value="Genomic_DNA"/>
</dbReference>
<comment type="caution">
    <text evidence="1">The sequence shown here is derived from an EMBL/GenBank/DDBJ whole genome shotgun (WGS) entry which is preliminary data.</text>
</comment>
<sequence>MLEVQLDEDILVLLSDGPKTETPMGPAIHKDTANRWQDILSKGVKESLLKNCLIPSKCDHLIAPALNSGLKQLSETSIKRDSSLLFIQKQLGVAIAALGAIANMIISDQTGNKLYKIKRRLSHSLR</sequence>
<gene>
    <name evidence="1" type="ORF">PAPOLLO_LOCUS7981</name>
</gene>